<dbReference type="GO" id="GO:0032880">
    <property type="term" value="P:regulation of protein localization"/>
    <property type="evidence" value="ECO:0007669"/>
    <property type="project" value="TreeGrafter"/>
</dbReference>
<organism evidence="10 11">
    <name type="scientific">Xylaria hypoxylon</name>
    <dbReference type="NCBI Taxonomy" id="37992"/>
    <lineage>
        <taxon>Eukaryota</taxon>
        <taxon>Fungi</taxon>
        <taxon>Dikarya</taxon>
        <taxon>Ascomycota</taxon>
        <taxon>Pezizomycotina</taxon>
        <taxon>Sordariomycetes</taxon>
        <taxon>Xylariomycetidae</taxon>
        <taxon>Xylariales</taxon>
        <taxon>Xylariaceae</taxon>
        <taxon>Xylaria</taxon>
    </lineage>
</organism>
<dbReference type="OrthoDB" id="4089816at2759"/>
<dbReference type="AlphaFoldDB" id="A0A4Z0YKY0"/>
<dbReference type="GO" id="GO:0031083">
    <property type="term" value="C:BLOC-1 complex"/>
    <property type="evidence" value="ECO:0007669"/>
    <property type="project" value="TreeGrafter"/>
</dbReference>
<evidence type="ECO:0000256" key="4">
    <source>
        <dbReference type="ARBA" id="ARBA00016207"/>
    </source>
</evidence>
<comment type="similarity">
    <text evidence="3">Belongs to the KXD1 family.</text>
</comment>
<reference evidence="10 11" key="1">
    <citation type="submission" date="2019-03" db="EMBL/GenBank/DDBJ databases">
        <title>Draft genome sequence of Xylaria hypoxylon DSM 108379, a ubiquitous saprotrophic-parasitic fungi on hardwood.</title>
        <authorList>
            <person name="Buettner E."/>
            <person name="Leonhardt S."/>
            <person name="Gebauer A.M."/>
            <person name="Liers C."/>
            <person name="Hofrichter M."/>
            <person name="Kellner H."/>
        </authorList>
    </citation>
    <scope>NUCLEOTIDE SEQUENCE [LARGE SCALE GENOMIC DNA]</scope>
    <source>
        <strain evidence="10 11">DSM 108379</strain>
    </source>
</reference>
<evidence type="ECO:0000256" key="6">
    <source>
        <dbReference type="ARBA" id="ARBA00022753"/>
    </source>
</evidence>
<dbReference type="Pfam" id="PF10241">
    <property type="entry name" value="KxDL"/>
    <property type="match status" value="1"/>
</dbReference>
<name>A0A4Z0YKY0_9PEZI</name>
<sequence>MAAYSSQYYTSGMPIPPKDADASYTYPYGYDNSSYGVSPPETTDPSVVSSGGATYSYGGSSAAAAGSSGPSAMVGGGANCYYYSSDSTASASGVDFNEYMQDRFADAFDPLPLDRSLVKQAQTSGTLNAKHRELLELQAKAQARLAKSRARFADGARDAQEVRANLEWTSKKVSSMKKKAEKKHSKEYQKARNRYPSPEY</sequence>
<dbReference type="PANTHER" id="PTHR37787">
    <property type="entry name" value="BIOGENESIS OF LYSOSOME-RELATED ORGANELLES COMPLEX 1 SUBUNIT KXD1"/>
    <property type="match status" value="1"/>
</dbReference>
<keyword evidence="11" id="KW-1185">Reference proteome</keyword>
<proteinExistence type="inferred from homology"/>
<dbReference type="GO" id="GO:0007032">
    <property type="term" value="P:endosome organization"/>
    <property type="evidence" value="ECO:0007669"/>
    <property type="project" value="TreeGrafter"/>
</dbReference>
<evidence type="ECO:0000256" key="3">
    <source>
        <dbReference type="ARBA" id="ARBA00005913"/>
    </source>
</evidence>
<dbReference type="Proteomes" id="UP000297716">
    <property type="component" value="Unassembled WGS sequence"/>
</dbReference>
<evidence type="ECO:0000259" key="9">
    <source>
        <dbReference type="Pfam" id="PF10241"/>
    </source>
</evidence>
<protein>
    <recommendedName>
        <fullName evidence="4">Biogenesis of lysosome-related organelles complex 1 subunit KXD1</fullName>
    </recommendedName>
    <alternativeName>
        <fullName evidence="7">KxDL homolog</fullName>
    </alternativeName>
</protein>
<feature type="domain" description="KxDL" evidence="9">
    <location>
        <begin position="103"/>
        <end position="188"/>
    </location>
</feature>
<dbReference type="GO" id="GO:0005768">
    <property type="term" value="C:endosome"/>
    <property type="evidence" value="ECO:0007669"/>
    <property type="project" value="UniProtKB-SubCell"/>
</dbReference>
<evidence type="ECO:0000256" key="5">
    <source>
        <dbReference type="ARBA" id="ARBA00022448"/>
    </source>
</evidence>
<evidence type="ECO:0000313" key="10">
    <source>
        <dbReference type="EMBL" id="TGJ79915.1"/>
    </source>
</evidence>
<comment type="caution">
    <text evidence="10">The sequence shown here is derived from an EMBL/GenBank/DDBJ whole genome shotgun (WGS) entry which is preliminary data.</text>
</comment>
<feature type="compositionally biased region" description="Basic residues" evidence="8">
    <location>
        <begin position="174"/>
        <end position="183"/>
    </location>
</feature>
<accession>A0A4Z0YKY0</accession>
<evidence type="ECO:0000256" key="7">
    <source>
        <dbReference type="ARBA" id="ARBA00029808"/>
    </source>
</evidence>
<evidence type="ECO:0000256" key="8">
    <source>
        <dbReference type="SAM" id="MobiDB-lite"/>
    </source>
</evidence>
<comment type="function">
    <text evidence="1">Component of the biogenesis of lysosome-related organelles complex-1 (BLOC-1) involved in endosomal cargo sorting.</text>
</comment>
<evidence type="ECO:0000313" key="11">
    <source>
        <dbReference type="Proteomes" id="UP000297716"/>
    </source>
</evidence>
<dbReference type="PANTHER" id="PTHR37787:SF1">
    <property type="entry name" value="BIOGENESIS OF LYSOSOME-RELATED ORGANELLES COMPLEX 1 SUBUNIT KXD1"/>
    <property type="match status" value="1"/>
</dbReference>
<dbReference type="InterPro" id="IPR019371">
    <property type="entry name" value="KxDL_dom"/>
</dbReference>
<dbReference type="EMBL" id="SKBN01000254">
    <property type="protein sequence ID" value="TGJ79915.1"/>
    <property type="molecule type" value="Genomic_DNA"/>
</dbReference>
<comment type="subcellular location">
    <subcellularLocation>
        <location evidence="2">Endosome</location>
    </subcellularLocation>
</comment>
<gene>
    <name evidence="10" type="ORF">E0Z10_g8861</name>
</gene>
<feature type="region of interest" description="Disordered" evidence="8">
    <location>
        <begin position="166"/>
        <end position="200"/>
    </location>
</feature>
<dbReference type="InterPro" id="IPR051390">
    <property type="entry name" value="BLOC-1_subunit_KXD1"/>
</dbReference>
<keyword evidence="6" id="KW-0967">Endosome</keyword>
<keyword evidence="5" id="KW-0813">Transport</keyword>
<evidence type="ECO:0000256" key="1">
    <source>
        <dbReference type="ARBA" id="ARBA00002069"/>
    </source>
</evidence>
<evidence type="ECO:0000256" key="2">
    <source>
        <dbReference type="ARBA" id="ARBA00004177"/>
    </source>
</evidence>